<keyword evidence="2" id="KW-1185">Reference proteome</keyword>
<evidence type="ECO:0000313" key="1">
    <source>
        <dbReference type="EMBL" id="MER9403659.1"/>
    </source>
</evidence>
<protein>
    <recommendedName>
        <fullName evidence="3">MAE-28990/MAE-18760-like HEPN domain-containing protein</fullName>
    </recommendedName>
</protein>
<evidence type="ECO:0000313" key="2">
    <source>
        <dbReference type="Proteomes" id="UP001433071"/>
    </source>
</evidence>
<accession>A0ABV1YVG4</accession>
<organism evidence="1 2">
    <name type="scientific">Mesorhizobium caraganae</name>
    <dbReference type="NCBI Taxonomy" id="483206"/>
    <lineage>
        <taxon>Bacteria</taxon>
        <taxon>Pseudomonadati</taxon>
        <taxon>Pseudomonadota</taxon>
        <taxon>Alphaproteobacteria</taxon>
        <taxon>Hyphomicrobiales</taxon>
        <taxon>Phyllobacteriaceae</taxon>
        <taxon>Mesorhizobium</taxon>
    </lineage>
</organism>
<comment type="caution">
    <text evidence="1">The sequence shown here is derived from an EMBL/GenBank/DDBJ whole genome shotgun (WGS) entry which is preliminary data.</text>
</comment>
<dbReference type="EMBL" id="JAMYQB010000003">
    <property type="protein sequence ID" value="MER9403659.1"/>
    <property type="molecule type" value="Genomic_DNA"/>
</dbReference>
<name>A0ABV1YVG4_9HYPH</name>
<gene>
    <name evidence="1" type="ORF">NKI36_06305</name>
</gene>
<proteinExistence type="predicted"/>
<reference evidence="1 2" key="1">
    <citation type="journal article" date="2024" name="Proc. Natl. Acad. Sci. U.S.A.">
        <title>The evolutionary genomics of adaptation to stress in wild rhizobium bacteria.</title>
        <authorList>
            <person name="Kehlet-Delgado H."/>
            <person name="Montoya A.P."/>
            <person name="Jensen K.T."/>
            <person name="Wendlandt C.E."/>
            <person name="Dexheimer C."/>
            <person name="Roberts M."/>
            <person name="Torres Martinez L."/>
            <person name="Friesen M.L."/>
            <person name="Griffitts J.S."/>
            <person name="Porter S.S."/>
        </authorList>
    </citation>
    <scope>NUCLEOTIDE SEQUENCE [LARGE SCALE GENOMIC DNA]</scope>
    <source>
        <strain evidence="1 2">M0641</strain>
    </source>
</reference>
<dbReference type="Proteomes" id="UP001433071">
    <property type="component" value="Unassembled WGS sequence"/>
</dbReference>
<dbReference type="RefSeq" id="WP_352556752.1">
    <property type="nucleotide sequence ID" value="NZ_JAMYQB010000003.1"/>
</dbReference>
<sequence length="146" mass="16504">MAVEKDFGPNMRDLLAAVGEVLLKWGFLEHDMEKWLQRNRAAGRTLSVDRTSIITLWRDKVRPSATDATGIRSTLLADVGEVASVRNSLAHGLWSASANPWGGKEAEVVCRARDGTYRNITFSELLETERRLHSLRERVRMLDLQN</sequence>
<evidence type="ECO:0008006" key="3">
    <source>
        <dbReference type="Google" id="ProtNLM"/>
    </source>
</evidence>